<evidence type="ECO:0000256" key="1">
    <source>
        <dbReference type="SAM" id="MobiDB-lite"/>
    </source>
</evidence>
<reference evidence="2 3" key="1">
    <citation type="submission" date="2024-10" db="EMBL/GenBank/DDBJ databases">
        <title>The Natural Products Discovery Center: Release of the First 8490 Sequenced Strains for Exploring Actinobacteria Biosynthetic Diversity.</title>
        <authorList>
            <person name="Kalkreuter E."/>
            <person name="Kautsar S.A."/>
            <person name="Yang D."/>
            <person name="Bader C.D."/>
            <person name="Teijaro C.N."/>
            <person name="Fluegel L."/>
            <person name="Davis C.M."/>
            <person name="Simpson J.R."/>
            <person name="Lauterbach L."/>
            <person name="Steele A.D."/>
            <person name="Gui C."/>
            <person name="Meng S."/>
            <person name="Li G."/>
            <person name="Viehrig K."/>
            <person name="Ye F."/>
            <person name="Su P."/>
            <person name="Kiefer A.F."/>
            <person name="Nichols A."/>
            <person name="Cepeda A.J."/>
            <person name="Yan W."/>
            <person name="Fan B."/>
            <person name="Jiang Y."/>
            <person name="Adhikari A."/>
            <person name="Zheng C.-J."/>
            <person name="Schuster L."/>
            <person name="Cowan T.M."/>
            <person name="Smanski M.J."/>
            <person name="Chevrette M.G."/>
            <person name="De Carvalho L.P.S."/>
            <person name="Shen B."/>
        </authorList>
    </citation>
    <scope>NUCLEOTIDE SEQUENCE [LARGE SCALE GENOMIC DNA]</scope>
    <source>
        <strain evidence="2 3">NPDC019275</strain>
    </source>
</reference>
<evidence type="ECO:0000313" key="2">
    <source>
        <dbReference type="EMBL" id="MFI2473070.1"/>
    </source>
</evidence>
<comment type="caution">
    <text evidence="2">The sequence shown here is derived from an EMBL/GenBank/DDBJ whole genome shotgun (WGS) entry which is preliminary data.</text>
</comment>
<dbReference type="RefSeq" id="WP_397091597.1">
    <property type="nucleotide sequence ID" value="NZ_JBIRYO010000003.1"/>
</dbReference>
<keyword evidence="3" id="KW-1185">Reference proteome</keyword>
<sequence length="257" mass="25983">MSARTNTIHPSSDATDPSSGLATPPAVVPLLRTDAEKALWPTLAAHPGSTAAELADAAGTGASTARAILSRWATVGAALRLRSTEAGPRTADRWTPATTEPDSVADDGTEPQPSPEPDTDHAAGEPAEATPVPAPDASDDQPAPTVPAATPGPRQPDDGPDSGQTAAGAPDTATTGADAVAGQQESPVRLAAGALRGQVEDFLRDHPGSEFTPHQIGKTIGRSSGAVHNALEKLTAIGTARKTSARPKKYTLDPATS</sequence>
<protein>
    <recommendedName>
        <fullName evidence="4">MarR family transcriptional regulator</fullName>
    </recommendedName>
</protein>
<feature type="compositionally biased region" description="Low complexity" evidence="1">
    <location>
        <begin position="163"/>
        <end position="184"/>
    </location>
</feature>
<dbReference type="EMBL" id="JBIRYO010000003">
    <property type="protein sequence ID" value="MFI2473070.1"/>
    <property type="molecule type" value="Genomic_DNA"/>
</dbReference>
<feature type="region of interest" description="Disordered" evidence="1">
    <location>
        <begin position="1"/>
        <end position="26"/>
    </location>
</feature>
<feature type="compositionally biased region" description="Low complexity" evidence="1">
    <location>
        <begin position="140"/>
        <end position="152"/>
    </location>
</feature>
<dbReference type="Proteomes" id="UP001611415">
    <property type="component" value="Unassembled WGS sequence"/>
</dbReference>
<feature type="compositionally biased region" description="Polar residues" evidence="1">
    <location>
        <begin position="1"/>
        <end position="21"/>
    </location>
</feature>
<organism evidence="2 3">
    <name type="scientific">Nocardia xishanensis</name>
    <dbReference type="NCBI Taxonomy" id="238964"/>
    <lineage>
        <taxon>Bacteria</taxon>
        <taxon>Bacillati</taxon>
        <taxon>Actinomycetota</taxon>
        <taxon>Actinomycetes</taxon>
        <taxon>Mycobacteriales</taxon>
        <taxon>Nocardiaceae</taxon>
        <taxon>Nocardia</taxon>
    </lineage>
</organism>
<gene>
    <name evidence="2" type="ORF">ACH49W_06790</name>
</gene>
<name>A0ABW7WW50_9NOCA</name>
<feature type="region of interest" description="Disordered" evidence="1">
    <location>
        <begin position="238"/>
        <end position="257"/>
    </location>
</feature>
<accession>A0ABW7WW50</accession>
<evidence type="ECO:0000313" key="3">
    <source>
        <dbReference type="Proteomes" id="UP001611415"/>
    </source>
</evidence>
<feature type="region of interest" description="Disordered" evidence="1">
    <location>
        <begin position="83"/>
        <end position="187"/>
    </location>
</feature>
<feature type="region of interest" description="Disordered" evidence="1">
    <location>
        <begin position="204"/>
        <end position="224"/>
    </location>
</feature>
<proteinExistence type="predicted"/>
<evidence type="ECO:0008006" key="4">
    <source>
        <dbReference type="Google" id="ProtNLM"/>
    </source>
</evidence>